<dbReference type="Pfam" id="PF00005">
    <property type="entry name" value="ABC_tran"/>
    <property type="match status" value="1"/>
</dbReference>
<dbReference type="InterPro" id="IPR050683">
    <property type="entry name" value="Bact_Polysacc_Export_ATP-bd"/>
</dbReference>
<dbReference type="EMBL" id="FXYF01000002">
    <property type="protein sequence ID" value="SMX36502.1"/>
    <property type="molecule type" value="Genomic_DNA"/>
</dbReference>
<accession>A0A238K312</accession>
<dbReference type="SUPFAM" id="SSF52540">
    <property type="entry name" value="P-loop containing nucleoside triphosphate hydrolases"/>
    <property type="match status" value="1"/>
</dbReference>
<feature type="domain" description="ABC transporter" evidence="1">
    <location>
        <begin position="23"/>
        <end position="68"/>
    </location>
</feature>
<dbReference type="Gene3D" id="3.40.50.300">
    <property type="entry name" value="P-loop containing nucleotide triphosphate hydrolases"/>
    <property type="match status" value="1"/>
</dbReference>
<dbReference type="InterPro" id="IPR003439">
    <property type="entry name" value="ABC_transporter-like_ATP-bd"/>
</dbReference>
<sequence length="228" mass="24999">MIELRNVSALTPGLLHRQPIVWDASVRFESRERVGILAMPGSGKSTLARLLAGIDQPDRGTVLSEGRVSWPIGFAGFLHPEISVRANLETFARLVGMTPRAVTTFCEDFVGIDGLPGMVMKQLTPTQRAILAYACALAVPGPATWIADEVISVGENQHRQRCNEVLTERLTEGGLIFLSRSPRLLRAWCDRFLVLIDRRLIPCEDVDVAQGALELDARDRNAMGRGAA</sequence>
<dbReference type="RefSeq" id="WP_094019755.1">
    <property type="nucleotide sequence ID" value="NZ_FXYF01000002.1"/>
</dbReference>
<evidence type="ECO:0000313" key="2">
    <source>
        <dbReference type="EMBL" id="SMX36502.1"/>
    </source>
</evidence>
<dbReference type="GO" id="GO:0005524">
    <property type="term" value="F:ATP binding"/>
    <property type="evidence" value="ECO:0007669"/>
    <property type="project" value="UniProtKB-KW"/>
</dbReference>
<evidence type="ECO:0000259" key="1">
    <source>
        <dbReference type="Pfam" id="PF00005"/>
    </source>
</evidence>
<dbReference type="AlphaFoldDB" id="A0A238K312"/>
<dbReference type="PANTHER" id="PTHR46743:SF2">
    <property type="entry name" value="TEICHOIC ACIDS EXPORT ATP-BINDING PROTEIN TAGH"/>
    <property type="match status" value="1"/>
</dbReference>
<dbReference type="PANTHER" id="PTHR46743">
    <property type="entry name" value="TEICHOIC ACIDS EXPORT ATP-BINDING PROTEIN TAGH"/>
    <property type="match status" value="1"/>
</dbReference>
<organism evidence="2 3">
    <name type="scientific">Maliponia aquimaris</name>
    <dbReference type="NCBI Taxonomy" id="1673631"/>
    <lineage>
        <taxon>Bacteria</taxon>
        <taxon>Pseudomonadati</taxon>
        <taxon>Pseudomonadota</taxon>
        <taxon>Alphaproteobacteria</taxon>
        <taxon>Rhodobacterales</taxon>
        <taxon>Paracoccaceae</taxon>
        <taxon>Maliponia</taxon>
    </lineage>
</organism>
<protein>
    <submittedName>
        <fullName evidence="2">Polysialic acid transport ATP-binding protein KpsT</fullName>
    </submittedName>
</protein>
<name>A0A238K312_9RHOB</name>
<reference evidence="2 3" key="1">
    <citation type="submission" date="2017-05" db="EMBL/GenBank/DDBJ databases">
        <authorList>
            <person name="Song R."/>
            <person name="Chenine A.L."/>
            <person name="Ruprecht R.M."/>
        </authorList>
    </citation>
    <scope>NUCLEOTIDE SEQUENCE [LARGE SCALE GENOMIC DNA]</scope>
    <source>
        <strain evidence="2 3">CECT 8898</strain>
    </source>
</reference>
<keyword evidence="3" id="KW-1185">Reference proteome</keyword>
<dbReference type="OrthoDB" id="9778870at2"/>
<evidence type="ECO:0000313" key="3">
    <source>
        <dbReference type="Proteomes" id="UP000207598"/>
    </source>
</evidence>
<gene>
    <name evidence="2" type="primary">kpsT_1</name>
    <name evidence="2" type="ORF">MAA8898_00890</name>
</gene>
<proteinExistence type="predicted"/>
<keyword evidence="2" id="KW-0067">ATP-binding</keyword>
<dbReference type="Proteomes" id="UP000207598">
    <property type="component" value="Unassembled WGS sequence"/>
</dbReference>
<keyword evidence="2" id="KW-0547">Nucleotide-binding</keyword>
<dbReference type="InterPro" id="IPR027417">
    <property type="entry name" value="P-loop_NTPase"/>
</dbReference>
<dbReference type="GO" id="GO:0016887">
    <property type="term" value="F:ATP hydrolysis activity"/>
    <property type="evidence" value="ECO:0007669"/>
    <property type="project" value="InterPro"/>
</dbReference>